<dbReference type="InterPro" id="IPR027417">
    <property type="entry name" value="P-loop_NTPase"/>
</dbReference>
<sequence length="319" mass="34779">MNPVGPSNRLFGAVLAPDKKLGKIRRMLNCSGEATHFAKGENMRHNRGGGRKGARQPLPTGIHPECVVRVTHQANTRRGWAQEDTDDSSRPDVITSRTHVSLLRPGVVQADEYPVDFCYGPEAVSTDIAARSGKSLVKHVVDGCNATILAFGKTGSGKTSTLEGHGEEDPGLIVHTCDELFSALRAKAQDFGHMQGLKRKTRAFQAFDYAVESRYVEVHDETCVDLFSPTSQEVEVYESPDEGWRVRGANVKSAADAAALVAVFQEGRKRRQHTLTDAGTIHERAAAIFTIQVMQFLPGGEEDGDDCSMVSQMVFVDTP</sequence>
<feature type="non-terminal residue" evidence="10">
    <location>
        <position position="319"/>
    </location>
</feature>
<proteinExistence type="inferred from homology"/>
<feature type="binding site" evidence="7">
    <location>
        <begin position="152"/>
        <end position="159"/>
    </location>
    <ligand>
        <name>ATP</name>
        <dbReference type="ChEBI" id="CHEBI:30616"/>
    </ligand>
</feature>
<evidence type="ECO:0000313" key="11">
    <source>
        <dbReference type="Proteomes" id="UP001190700"/>
    </source>
</evidence>
<gene>
    <name evidence="10" type="ORF">CYMTET_53109</name>
</gene>
<feature type="domain" description="Kinesin motor" evidence="9">
    <location>
        <begin position="67"/>
        <end position="319"/>
    </location>
</feature>
<keyword evidence="4 7" id="KW-0067">ATP-binding</keyword>
<evidence type="ECO:0000313" key="10">
    <source>
        <dbReference type="EMBL" id="KAK3236768.1"/>
    </source>
</evidence>
<dbReference type="GO" id="GO:0005737">
    <property type="term" value="C:cytoplasm"/>
    <property type="evidence" value="ECO:0007669"/>
    <property type="project" value="UniProtKB-SubCell"/>
</dbReference>
<dbReference type="GO" id="GO:0007052">
    <property type="term" value="P:mitotic spindle organization"/>
    <property type="evidence" value="ECO:0007669"/>
    <property type="project" value="TreeGrafter"/>
</dbReference>
<dbReference type="EMBL" id="LGRX02034855">
    <property type="protein sequence ID" value="KAK3236768.1"/>
    <property type="molecule type" value="Genomic_DNA"/>
</dbReference>
<dbReference type="Gene3D" id="3.40.850.10">
    <property type="entry name" value="Kinesin motor domain"/>
    <property type="match status" value="1"/>
</dbReference>
<keyword evidence="2" id="KW-0963">Cytoplasm</keyword>
<evidence type="ECO:0000256" key="5">
    <source>
        <dbReference type="ARBA" id="ARBA00023054"/>
    </source>
</evidence>
<dbReference type="GO" id="GO:0051231">
    <property type="term" value="P:spindle elongation"/>
    <property type="evidence" value="ECO:0007669"/>
    <property type="project" value="TreeGrafter"/>
</dbReference>
<comment type="caution">
    <text evidence="10">The sequence shown here is derived from an EMBL/GenBank/DDBJ whole genome shotgun (WGS) entry which is preliminary data.</text>
</comment>
<accession>A0AAE0EQ45</accession>
<evidence type="ECO:0000256" key="6">
    <source>
        <dbReference type="ARBA" id="ARBA00023175"/>
    </source>
</evidence>
<dbReference type="Pfam" id="PF00225">
    <property type="entry name" value="Kinesin"/>
    <property type="match status" value="1"/>
</dbReference>
<dbReference type="InterPro" id="IPR001752">
    <property type="entry name" value="Kinesin_motor_dom"/>
</dbReference>
<dbReference type="GO" id="GO:0007018">
    <property type="term" value="P:microtubule-based movement"/>
    <property type="evidence" value="ECO:0007669"/>
    <property type="project" value="InterPro"/>
</dbReference>
<evidence type="ECO:0000256" key="7">
    <source>
        <dbReference type="PROSITE-ProRule" id="PRU00283"/>
    </source>
</evidence>
<dbReference type="InterPro" id="IPR027640">
    <property type="entry name" value="Kinesin-like_fam"/>
</dbReference>
<keyword evidence="6 7" id="KW-0505">Motor protein</keyword>
<feature type="compositionally biased region" description="Basic residues" evidence="8">
    <location>
        <begin position="45"/>
        <end position="54"/>
    </location>
</feature>
<protein>
    <recommendedName>
        <fullName evidence="9">Kinesin motor domain-containing protein</fullName>
    </recommendedName>
</protein>
<dbReference type="AlphaFoldDB" id="A0AAE0EQ45"/>
<evidence type="ECO:0000256" key="3">
    <source>
        <dbReference type="ARBA" id="ARBA00022741"/>
    </source>
</evidence>
<keyword evidence="3 7" id="KW-0547">Nucleotide-binding</keyword>
<organism evidence="10 11">
    <name type="scientific">Cymbomonas tetramitiformis</name>
    <dbReference type="NCBI Taxonomy" id="36881"/>
    <lineage>
        <taxon>Eukaryota</taxon>
        <taxon>Viridiplantae</taxon>
        <taxon>Chlorophyta</taxon>
        <taxon>Pyramimonadophyceae</taxon>
        <taxon>Pyramimonadales</taxon>
        <taxon>Pyramimonadaceae</taxon>
        <taxon>Cymbomonas</taxon>
    </lineage>
</organism>
<evidence type="ECO:0000256" key="4">
    <source>
        <dbReference type="ARBA" id="ARBA00022840"/>
    </source>
</evidence>
<evidence type="ECO:0000256" key="2">
    <source>
        <dbReference type="ARBA" id="ARBA00022490"/>
    </source>
</evidence>
<dbReference type="Proteomes" id="UP001190700">
    <property type="component" value="Unassembled WGS sequence"/>
</dbReference>
<dbReference type="GO" id="GO:0008017">
    <property type="term" value="F:microtubule binding"/>
    <property type="evidence" value="ECO:0007669"/>
    <property type="project" value="InterPro"/>
</dbReference>
<evidence type="ECO:0000256" key="8">
    <source>
        <dbReference type="SAM" id="MobiDB-lite"/>
    </source>
</evidence>
<dbReference type="GO" id="GO:0005524">
    <property type="term" value="F:ATP binding"/>
    <property type="evidence" value="ECO:0007669"/>
    <property type="project" value="UniProtKB-UniRule"/>
</dbReference>
<dbReference type="PANTHER" id="PTHR47969">
    <property type="entry name" value="CHROMOSOME-ASSOCIATED KINESIN KIF4A-RELATED"/>
    <property type="match status" value="1"/>
</dbReference>
<dbReference type="SUPFAM" id="SSF52540">
    <property type="entry name" value="P-loop containing nucleoside triphosphate hydrolases"/>
    <property type="match status" value="1"/>
</dbReference>
<dbReference type="GO" id="GO:0005875">
    <property type="term" value="C:microtubule associated complex"/>
    <property type="evidence" value="ECO:0007669"/>
    <property type="project" value="TreeGrafter"/>
</dbReference>
<comment type="subcellular location">
    <subcellularLocation>
        <location evidence="1">Cytoplasm</location>
    </subcellularLocation>
</comment>
<dbReference type="PROSITE" id="PS50067">
    <property type="entry name" value="KINESIN_MOTOR_2"/>
    <property type="match status" value="1"/>
</dbReference>
<keyword evidence="5" id="KW-0175">Coiled coil</keyword>
<dbReference type="GO" id="GO:0003777">
    <property type="term" value="F:microtubule motor activity"/>
    <property type="evidence" value="ECO:0007669"/>
    <property type="project" value="InterPro"/>
</dbReference>
<comment type="similarity">
    <text evidence="7">Belongs to the TRAFAC class myosin-kinesin ATPase superfamily. Kinesin family.</text>
</comment>
<dbReference type="PRINTS" id="PR00380">
    <property type="entry name" value="KINESINHEAVY"/>
</dbReference>
<reference evidence="10 11" key="1">
    <citation type="journal article" date="2015" name="Genome Biol. Evol.">
        <title>Comparative Genomics of a Bacterivorous Green Alga Reveals Evolutionary Causalities and Consequences of Phago-Mixotrophic Mode of Nutrition.</title>
        <authorList>
            <person name="Burns J.A."/>
            <person name="Paasch A."/>
            <person name="Narechania A."/>
            <person name="Kim E."/>
        </authorList>
    </citation>
    <scope>NUCLEOTIDE SEQUENCE [LARGE SCALE GENOMIC DNA]</scope>
    <source>
        <strain evidence="10 11">PLY_AMNH</strain>
    </source>
</reference>
<dbReference type="SMART" id="SM00129">
    <property type="entry name" value="KISc"/>
    <property type="match status" value="1"/>
</dbReference>
<evidence type="ECO:0000259" key="9">
    <source>
        <dbReference type="PROSITE" id="PS50067"/>
    </source>
</evidence>
<evidence type="ECO:0000256" key="1">
    <source>
        <dbReference type="ARBA" id="ARBA00004496"/>
    </source>
</evidence>
<keyword evidence="11" id="KW-1185">Reference proteome</keyword>
<feature type="region of interest" description="Disordered" evidence="8">
    <location>
        <begin position="41"/>
        <end position="61"/>
    </location>
</feature>
<dbReference type="PANTHER" id="PTHR47969:SF15">
    <property type="entry name" value="CHROMOSOME-ASSOCIATED KINESIN KIF4A-RELATED"/>
    <property type="match status" value="1"/>
</dbReference>
<name>A0AAE0EQ45_9CHLO</name>
<dbReference type="InterPro" id="IPR036961">
    <property type="entry name" value="Kinesin_motor_dom_sf"/>
</dbReference>